<gene>
    <name evidence="1" type="ORF">CLOSTASPAR_04477</name>
</gene>
<evidence type="ECO:0000313" key="1">
    <source>
        <dbReference type="EMBL" id="EEG53443.1"/>
    </source>
</evidence>
<reference evidence="1 2" key="1">
    <citation type="submission" date="2009-01" db="EMBL/GenBank/DDBJ databases">
        <authorList>
            <person name="Fulton L."/>
            <person name="Clifton S."/>
            <person name="Fulton B."/>
            <person name="Xu J."/>
            <person name="Minx P."/>
            <person name="Pepin K.H."/>
            <person name="Johnson M."/>
            <person name="Bhonagiri V."/>
            <person name="Nash W.E."/>
            <person name="Mardis E.R."/>
            <person name="Wilson R.K."/>
        </authorList>
    </citation>
    <scope>NUCLEOTIDE SEQUENCE [LARGE SCALE GENOMIC DNA]</scope>
    <source>
        <strain evidence="1 2">DSM 15981</strain>
    </source>
</reference>
<accession>C0D5D0</accession>
<name>C0D5D0_9FIRM</name>
<evidence type="ECO:0000313" key="2">
    <source>
        <dbReference type="Proteomes" id="UP000004756"/>
    </source>
</evidence>
<proteinExistence type="predicted"/>
<dbReference type="Proteomes" id="UP000004756">
    <property type="component" value="Unassembled WGS sequence"/>
</dbReference>
<sequence length="44" mass="4642">MKDWANPSKGGDAKLQGLHRMVSQPAALTGTTGSEQVAFVLPVF</sequence>
<organism evidence="1 2">
    <name type="scientific">[Clostridium] asparagiforme DSM 15981</name>
    <dbReference type="NCBI Taxonomy" id="518636"/>
    <lineage>
        <taxon>Bacteria</taxon>
        <taxon>Bacillati</taxon>
        <taxon>Bacillota</taxon>
        <taxon>Clostridia</taxon>
        <taxon>Lachnospirales</taxon>
        <taxon>Lachnospiraceae</taxon>
        <taxon>Enterocloster</taxon>
    </lineage>
</organism>
<keyword evidence="2" id="KW-1185">Reference proteome</keyword>
<protein>
    <submittedName>
        <fullName evidence="1">Uncharacterized protein</fullName>
    </submittedName>
</protein>
<dbReference type="HOGENOM" id="CLU_3214265_0_0_9"/>
<comment type="caution">
    <text evidence="1">The sequence shown here is derived from an EMBL/GenBank/DDBJ whole genome shotgun (WGS) entry which is preliminary data.</text>
</comment>
<dbReference type="AlphaFoldDB" id="C0D5D0"/>
<dbReference type="EMBL" id="ACCJ01000366">
    <property type="protein sequence ID" value="EEG53443.1"/>
    <property type="molecule type" value="Genomic_DNA"/>
</dbReference>
<reference evidence="1 2" key="2">
    <citation type="submission" date="2009-02" db="EMBL/GenBank/DDBJ databases">
        <title>Draft genome sequence of Clostridium asparagiforme (DSM 15981).</title>
        <authorList>
            <person name="Sudarsanam P."/>
            <person name="Ley R."/>
            <person name="Guruge J."/>
            <person name="Turnbaugh P.J."/>
            <person name="Mahowald M."/>
            <person name="Liep D."/>
            <person name="Gordon J."/>
        </authorList>
    </citation>
    <scope>NUCLEOTIDE SEQUENCE [LARGE SCALE GENOMIC DNA]</scope>
    <source>
        <strain evidence="1 2">DSM 15981</strain>
    </source>
</reference>